<dbReference type="InterPro" id="IPR050882">
    <property type="entry name" value="Prepilin_peptidase/N-MTase"/>
</dbReference>
<accession>A0A212JE92</accession>
<dbReference type="GO" id="GO:0004190">
    <property type="term" value="F:aspartic-type endopeptidase activity"/>
    <property type="evidence" value="ECO:0007669"/>
    <property type="project" value="InterPro"/>
</dbReference>
<feature type="transmembrane region" description="Helical" evidence="2">
    <location>
        <begin position="150"/>
        <end position="177"/>
    </location>
</feature>
<name>A0A212JE92_9FIRM</name>
<organism evidence="4">
    <name type="scientific">uncultured Eubacteriales bacterium</name>
    <dbReference type="NCBI Taxonomy" id="172733"/>
    <lineage>
        <taxon>Bacteria</taxon>
        <taxon>Bacillati</taxon>
        <taxon>Bacillota</taxon>
        <taxon>Clostridia</taxon>
        <taxon>Eubacteriales</taxon>
        <taxon>environmental samples</taxon>
    </lineage>
</organism>
<protein>
    <recommendedName>
        <fullName evidence="3">Prepilin type IV endopeptidase peptidase domain-containing protein</fullName>
    </recommendedName>
</protein>
<feature type="transmembrane region" description="Helical" evidence="2">
    <location>
        <begin position="46"/>
        <end position="64"/>
    </location>
</feature>
<evidence type="ECO:0000256" key="2">
    <source>
        <dbReference type="SAM" id="Phobius"/>
    </source>
</evidence>
<dbReference type="GO" id="GO:0005886">
    <property type="term" value="C:plasma membrane"/>
    <property type="evidence" value="ECO:0007669"/>
    <property type="project" value="TreeGrafter"/>
</dbReference>
<dbReference type="PANTHER" id="PTHR30487">
    <property type="entry name" value="TYPE 4 PREPILIN-LIKE PROTEINS LEADER PEPTIDE-PROCESSING ENZYME"/>
    <property type="match status" value="1"/>
</dbReference>
<comment type="similarity">
    <text evidence="1">Belongs to the peptidase A24 family.</text>
</comment>
<keyword evidence="2" id="KW-0472">Membrane</keyword>
<dbReference type="EMBL" id="FLUN01000001">
    <property type="protein sequence ID" value="SBV97738.1"/>
    <property type="molecule type" value="Genomic_DNA"/>
</dbReference>
<evidence type="ECO:0000259" key="3">
    <source>
        <dbReference type="Pfam" id="PF01478"/>
    </source>
</evidence>
<feature type="domain" description="Prepilin type IV endopeptidase peptidase" evidence="3">
    <location>
        <begin position="74"/>
        <end position="176"/>
    </location>
</feature>
<feature type="transmembrane region" description="Helical" evidence="2">
    <location>
        <begin position="183"/>
        <end position="206"/>
    </location>
</feature>
<dbReference type="InterPro" id="IPR000045">
    <property type="entry name" value="Prepilin_IV_endopep_pep"/>
</dbReference>
<evidence type="ECO:0000256" key="1">
    <source>
        <dbReference type="ARBA" id="ARBA00005801"/>
    </source>
</evidence>
<sequence>MLPIVITSLLPPVLGAAAESILNFLEERLAAARGLEVKPRSTTVRVFSALGCAAVFLMAFLTAANPGQLAFRLISLSLCWVATMFDLRYRIIPNELILILLATAAVSSLLGFTGADIISSLEGFLVCGVLFVVPFLFGKKVGGGDVKLAAAIGLCAGLQNALLCIVIMGMLILLYTFVQKSTFLSFLHQFIPMGPFVTAAYFLLLIR</sequence>
<keyword evidence="2" id="KW-1133">Transmembrane helix</keyword>
<feature type="transmembrane region" description="Helical" evidence="2">
    <location>
        <begin position="6"/>
        <end position="25"/>
    </location>
</feature>
<dbReference type="AlphaFoldDB" id="A0A212JE92"/>
<reference evidence="4" key="1">
    <citation type="submission" date="2016-04" db="EMBL/GenBank/DDBJ databases">
        <authorList>
            <person name="Evans L.H."/>
            <person name="Alamgir A."/>
            <person name="Owens N."/>
            <person name="Weber N.D."/>
            <person name="Virtaneva K."/>
            <person name="Barbian K."/>
            <person name="Babar A."/>
            <person name="Rosenke K."/>
        </authorList>
    </citation>
    <scope>NUCLEOTIDE SEQUENCE</scope>
    <source>
        <strain evidence="4">86</strain>
    </source>
</reference>
<dbReference type="Pfam" id="PF01478">
    <property type="entry name" value="Peptidase_A24"/>
    <property type="match status" value="1"/>
</dbReference>
<keyword evidence="2" id="KW-0812">Transmembrane</keyword>
<dbReference type="PANTHER" id="PTHR30487:SF0">
    <property type="entry name" value="PREPILIN LEADER PEPTIDASE_N-METHYLTRANSFERASE-RELATED"/>
    <property type="match status" value="1"/>
</dbReference>
<feature type="transmembrane region" description="Helical" evidence="2">
    <location>
        <begin position="96"/>
        <end position="115"/>
    </location>
</feature>
<dbReference type="Gene3D" id="1.20.120.1220">
    <property type="match status" value="1"/>
</dbReference>
<evidence type="ECO:0000313" key="4">
    <source>
        <dbReference type="EMBL" id="SBV97738.1"/>
    </source>
</evidence>
<gene>
    <name evidence="4" type="ORF">KL86CLO1_10951</name>
</gene>
<proteinExistence type="inferred from homology"/>
<feature type="transmembrane region" description="Helical" evidence="2">
    <location>
        <begin position="70"/>
        <end position="89"/>
    </location>
</feature>
<feature type="transmembrane region" description="Helical" evidence="2">
    <location>
        <begin position="121"/>
        <end position="138"/>
    </location>
</feature>
<dbReference type="GO" id="GO:0006465">
    <property type="term" value="P:signal peptide processing"/>
    <property type="evidence" value="ECO:0007669"/>
    <property type="project" value="TreeGrafter"/>
</dbReference>